<feature type="region of interest" description="Disordered" evidence="1">
    <location>
        <begin position="92"/>
        <end position="130"/>
    </location>
</feature>
<sequence length="130" mass="14433">MNSYIRQKQSTTHNRRGLASTQMRVRSMMMTCTHLEANLMRSGRSFVGSRGTPLQAPSQPHSKSTVPEIARGNYSTTVSLPAQEFRQENGTFWKHPAESNSTRSSSKMTGHTSRGAEQRKACPTVEDGFA</sequence>
<proteinExistence type="predicted"/>
<feature type="region of interest" description="Disordered" evidence="1">
    <location>
        <begin position="1"/>
        <end position="22"/>
    </location>
</feature>
<feature type="compositionally biased region" description="Polar residues" evidence="1">
    <location>
        <begin position="1"/>
        <end position="12"/>
    </location>
</feature>
<evidence type="ECO:0000313" key="2">
    <source>
        <dbReference type="EMBL" id="SPO28614.1"/>
    </source>
</evidence>
<evidence type="ECO:0000313" key="3">
    <source>
        <dbReference type="Proteomes" id="UP000324022"/>
    </source>
</evidence>
<feature type="compositionally biased region" description="Polar residues" evidence="1">
    <location>
        <begin position="55"/>
        <end position="65"/>
    </location>
</feature>
<protein>
    <submittedName>
        <fullName evidence="2">Uncharacterized protein</fullName>
    </submittedName>
</protein>
<name>A0A5C3ED52_9BASI</name>
<dbReference type="EMBL" id="OOIN01000024">
    <property type="protein sequence ID" value="SPO28614.1"/>
    <property type="molecule type" value="Genomic_DNA"/>
</dbReference>
<feature type="compositionally biased region" description="Polar residues" evidence="1">
    <location>
        <begin position="98"/>
        <end position="112"/>
    </location>
</feature>
<reference evidence="2 3" key="1">
    <citation type="submission" date="2018-03" db="EMBL/GenBank/DDBJ databases">
        <authorList>
            <person name="Guldener U."/>
        </authorList>
    </citation>
    <scope>NUCLEOTIDE SEQUENCE [LARGE SCALE GENOMIC DNA]</scope>
    <source>
        <strain evidence="2 3">NBRC100155</strain>
    </source>
</reference>
<evidence type="ECO:0000256" key="1">
    <source>
        <dbReference type="SAM" id="MobiDB-lite"/>
    </source>
</evidence>
<dbReference type="Proteomes" id="UP000324022">
    <property type="component" value="Unassembled WGS sequence"/>
</dbReference>
<accession>A0A5C3ED52</accession>
<feature type="region of interest" description="Disordered" evidence="1">
    <location>
        <begin position="44"/>
        <end position="71"/>
    </location>
</feature>
<keyword evidence="3" id="KW-1185">Reference proteome</keyword>
<dbReference type="AlphaFoldDB" id="A0A5C3ED52"/>
<gene>
    <name evidence="2" type="ORF">UTRI_04492</name>
</gene>
<organism evidence="2 3">
    <name type="scientific">Ustilago trichophora</name>
    <dbReference type="NCBI Taxonomy" id="86804"/>
    <lineage>
        <taxon>Eukaryota</taxon>
        <taxon>Fungi</taxon>
        <taxon>Dikarya</taxon>
        <taxon>Basidiomycota</taxon>
        <taxon>Ustilaginomycotina</taxon>
        <taxon>Ustilaginomycetes</taxon>
        <taxon>Ustilaginales</taxon>
        <taxon>Ustilaginaceae</taxon>
        <taxon>Ustilago</taxon>
    </lineage>
</organism>